<dbReference type="InterPro" id="IPR049453">
    <property type="entry name" value="Memb_transporter_dom"/>
</dbReference>
<dbReference type="NCBIfam" id="TIGR01666">
    <property type="entry name" value="YCCS"/>
    <property type="match status" value="1"/>
</dbReference>
<keyword evidence="4 7" id="KW-1133">Transmembrane helix</keyword>
<feature type="transmembrane region" description="Helical" evidence="7">
    <location>
        <begin position="116"/>
        <end position="134"/>
    </location>
</feature>
<dbReference type="GO" id="GO:0005886">
    <property type="term" value="C:plasma membrane"/>
    <property type="evidence" value="ECO:0007669"/>
    <property type="project" value="UniProtKB-SubCell"/>
</dbReference>
<feature type="transmembrane region" description="Helical" evidence="7">
    <location>
        <begin position="493"/>
        <end position="510"/>
    </location>
</feature>
<dbReference type="InterPro" id="IPR010019">
    <property type="entry name" value="Integral_membrane_YccS"/>
</dbReference>
<feature type="transmembrane region" description="Helical" evidence="7">
    <location>
        <begin position="516"/>
        <end position="538"/>
    </location>
</feature>
<keyword evidence="2" id="KW-1003">Cell membrane</keyword>
<protein>
    <submittedName>
        <fullName evidence="10">TIGR01666 family membrane protein</fullName>
    </submittedName>
</protein>
<evidence type="ECO:0000256" key="6">
    <source>
        <dbReference type="ARBA" id="ARBA00043993"/>
    </source>
</evidence>
<feature type="transmembrane region" description="Helical" evidence="7">
    <location>
        <begin position="21"/>
        <end position="38"/>
    </location>
</feature>
<comment type="similarity">
    <text evidence="6">Belongs to the YccS/YhfK family.</text>
</comment>
<sequence length="730" mass="80914">MASTSFNQSLRRLWALDKFSYSVRVFIALTGIMTLCWFQNEMKLLIPLFLGVIASALAETDDSWQGRLNALAVTLVCFSVAAFSVELLFPYPVVFVVAMALAAFGLTMLGALGERYGAIASATLILSVYTMIGVDQRGGEVSDLWHEPLLLVAGAGWYGVLSVLWQALFSNQPVQQSLAKLFRELGLYLKLKSSLFEPIRQMDVEARRLELARQNGKVVAALNTAKEIILHRVGNGRPGSKVSRYLKLYFLAQDIHERASSSHYPYNALAEAFFHSDVLFRCQRLLRQQGKACRALAESIQLRQPFVYDASFAEALGDLHASMEHLRIQSNPAWRGLLRSLRALAANLSTLDRLLSDASNPDSLADATDSSLLDRSPRNFKDVLTRLRTQLTPTSLLFRHALRLPLALSVGYGMVHLVHPSQGYWIILTTLFVCQPNYGATRRKLGQRIIGTAIGLTAAWALFDLFPSPLIQAMFTIVAGVTFFINRTTRYTLATAAMTLTVLFCFNQVGDGYGLFLPRLMDTLLGALIAGLAVFLFLPDWQGRRLNKVLANTLSCNSLYLRQIMQQYAHGKSDDLAYRLARRNAHNADAALSTTLANMLMEPGHFRKEADVGFRFLVLSHTLLSYLSGLGAHRENQLPTEVREHLINGAGATLAASIEQIAIGLANKTPIEIQSDTEEALANELEQMPDETDEIQRLVQTQLALICRQLGPLRTLAAHLIKGPEENTES</sequence>
<evidence type="ECO:0000259" key="9">
    <source>
        <dbReference type="Pfam" id="PF13515"/>
    </source>
</evidence>
<name>A0A7Y8CCU2_9PSED</name>
<feature type="domain" description="Integral membrane bound transporter" evidence="9">
    <location>
        <begin position="413"/>
        <end position="530"/>
    </location>
</feature>
<evidence type="ECO:0000256" key="2">
    <source>
        <dbReference type="ARBA" id="ARBA00022475"/>
    </source>
</evidence>
<dbReference type="InterPro" id="IPR032692">
    <property type="entry name" value="YccS_N"/>
</dbReference>
<organism evidence="10 11">
    <name type="scientific">Pseudomonas gingeri</name>
    <dbReference type="NCBI Taxonomy" id="117681"/>
    <lineage>
        <taxon>Bacteria</taxon>
        <taxon>Pseudomonadati</taxon>
        <taxon>Pseudomonadota</taxon>
        <taxon>Gammaproteobacteria</taxon>
        <taxon>Pseudomonadales</taxon>
        <taxon>Pseudomonadaceae</taxon>
        <taxon>Pseudomonas</taxon>
    </lineage>
</organism>
<dbReference type="Proteomes" id="UP000517547">
    <property type="component" value="Unassembled WGS sequence"/>
</dbReference>
<keyword evidence="3 7" id="KW-0812">Transmembrane</keyword>
<keyword evidence="5 7" id="KW-0472">Membrane</keyword>
<dbReference type="Pfam" id="PF13515">
    <property type="entry name" value="FUSC_2"/>
    <property type="match status" value="1"/>
</dbReference>
<evidence type="ECO:0000313" key="11">
    <source>
        <dbReference type="Proteomes" id="UP000517547"/>
    </source>
</evidence>
<dbReference type="NCBIfam" id="TIGR01667">
    <property type="entry name" value="YCCS_YHFK"/>
    <property type="match status" value="1"/>
</dbReference>
<dbReference type="RefSeq" id="WP_017128320.1">
    <property type="nucleotide sequence ID" value="NZ_JACAPC010000018.1"/>
</dbReference>
<comment type="caution">
    <text evidence="10">The sequence shown here is derived from an EMBL/GenBank/DDBJ whole genome shotgun (WGS) entry which is preliminary data.</text>
</comment>
<accession>A0A7Y8CCU2</accession>
<evidence type="ECO:0000256" key="1">
    <source>
        <dbReference type="ARBA" id="ARBA00004651"/>
    </source>
</evidence>
<proteinExistence type="inferred from homology"/>
<reference evidence="10 11" key="1">
    <citation type="submission" date="2020-04" db="EMBL/GenBank/DDBJ databases">
        <title>Molecular characterization of pseudomonads from Agaricus bisporus reveal novel blotch 2 pathogens in Western Europe.</title>
        <authorList>
            <person name="Taparia T."/>
            <person name="Krijger M."/>
            <person name="Haynes E."/>
            <person name="Elpinstone J.G."/>
            <person name="Noble R."/>
            <person name="Van Der Wolf J."/>
        </authorList>
    </citation>
    <scope>NUCLEOTIDE SEQUENCE [LARGE SCALE GENOMIC DNA]</scope>
    <source>
        <strain evidence="10 11">IPO3738</strain>
    </source>
</reference>
<gene>
    <name evidence="10" type="primary">yccS</name>
    <name evidence="10" type="ORF">HX845_13240</name>
</gene>
<dbReference type="PANTHER" id="PTHR30509">
    <property type="entry name" value="P-HYDROXYBENZOIC ACID EFFLUX PUMP SUBUNIT-RELATED"/>
    <property type="match status" value="1"/>
</dbReference>
<feature type="domain" description="Integral membrane protein YccS N-terminal" evidence="8">
    <location>
        <begin position="71"/>
        <end position="355"/>
    </location>
</feature>
<evidence type="ECO:0000256" key="4">
    <source>
        <dbReference type="ARBA" id="ARBA00022989"/>
    </source>
</evidence>
<dbReference type="InterPro" id="IPR010020">
    <property type="entry name" value="Integral_membrane_YCCS_YHJK"/>
</dbReference>
<evidence type="ECO:0000256" key="7">
    <source>
        <dbReference type="SAM" id="Phobius"/>
    </source>
</evidence>
<feature type="transmembrane region" description="Helical" evidence="7">
    <location>
        <begin position="469"/>
        <end position="486"/>
    </location>
</feature>
<evidence type="ECO:0000256" key="3">
    <source>
        <dbReference type="ARBA" id="ARBA00022692"/>
    </source>
</evidence>
<evidence type="ECO:0000313" key="10">
    <source>
        <dbReference type="EMBL" id="NWC14620.1"/>
    </source>
</evidence>
<comment type="subcellular location">
    <subcellularLocation>
        <location evidence="1">Cell membrane</location>
        <topology evidence="1">Multi-pass membrane protein</topology>
    </subcellularLocation>
</comment>
<dbReference type="PANTHER" id="PTHR30509:SF8">
    <property type="entry name" value="INNER MEMBRANE PROTEIN YCCS"/>
    <property type="match status" value="1"/>
</dbReference>
<evidence type="ECO:0000259" key="8">
    <source>
        <dbReference type="Pfam" id="PF12805"/>
    </source>
</evidence>
<feature type="transmembrane region" description="Helical" evidence="7">
    <location>
        <begin position="445"/>
        <end position="463"/>
    </location>
</feature>
<dbReference type="EMBL" id="JACAQE010000004">
    <property type="protein sequence ID" value="NWC14620.1"/>
    <property type="molecule type" value="Genomic_DNA"/>
</dbReference>
<feature type="transmembrane region" description="Helical" evidence="7">
    <location>
        <begin position="149"/>
        <end position="169"/>
    </location>
</feature>
<feature type="transmembrane region" description="Helical" evidence="7">
    <location>
        <begin position="91"/>
        <end position="109"/>
    </location>
</feature>
<evidence type="ECO:0000256" key="5">
    <source>
        <dbReference type="ARBA" id="ARBA00023136"/>
    </source>
</evidence>
<dbReference type="AlphaFoldDB" id="A0A7Y8CCU2"/>
<dbReference type="Pfam" id="PF12805">
    <property type="entry name" value="FUSC-like"/>
    <property type="match status" value="1"/>
</dbReference>